<dbReference type="EMBL" id="BK032664">
    <property type="protein sequence ID" value="DAF53755.1"/>
    <property type="molecule type" value="Genomic_DNA"/>
</dbReference>
<name>A0A8S5SSH2_9CAUD</name>
<dbReference type="Pfam" id="PF13262">
    <property type="entry name" value="DUF4054"/>
    <property type="match status" value="1"/>
</dbReference>
<proteinExistence type="predicted"/>
<dbReference type="InterPro" id="IPR025127">
    <property type="entry name" value="DUF4054"/>
</dbReference>
<sequence>MQPQIDRDIIDKIKATYKEVDKVSDEVIAIQQSYAEILVKNDILEGNLKKEFEEIGIVYMTCHLLYMNYFKNSETRINGDTSSKKLTPGLGAGIKASPYGQLYLTLYSIASSDDEDSAVSGVIFL</sequence>
<protein>
    <submittedName>
        <fullName evidence="1">Uncharacterized protein</fullName>
    </submittedName>
</protein>
<accession>A0A8S5SSH2</accession>
<evidence type="ECO:0000313" key="1">
    <source>
        <dbReference type="EMBL" id="DAF53755.1"/>
    </source>
</evidence>
<reference evidence="1" key="1">
    <citation type="journal article" date="2021" name="Proc. Natl. Acad. Sci. U.S.A.">
        <title>A Catalog of Tens of Thousands of Viruses from Human Metagenomes Reveals Hidden Associations with Chronic Diseases.</title>
        <authorList>
            <person name="Tisza M.J."/>
            <person name="Buck C.B."/>
        </authorList>
    </citation>
    <scope>NUCLEOTIDE SEQUENCE</scope>
    <source>
        <strain evidence="1">CtZ2t4</strain>
    </source>
</reference>
<organism evidence="1">
    <name type="scientific">Myoviridae sp. ctZ2t4</name>
    <dbReference type="NCBI Taxonomy" id="2827693"/>
    <lineage>
        <taxon>Viruses</taxon>
        <taxon>Duplodnaviria</taxon>
        <taxon>Heunggongvirae</taxon>
        <taxon>Uroviricota</taxon>
        <taxon>Caudoviricetes</taxon>
    </lineage>
</organism>